<feature type="domain" description="Secretion system C-terminal sorting" evidence="3">
    <location>
        <begin position="273"/>
        <end position="341"/>
    </location>
</feature>
<feature type="signal peptide" evidence="2">
    <location>
        <begin position="1"/>
        <end position="24"/>
    </location>
</feature>
<organism evidence="4 5">
    <name type="scientific">Jejudonia soesokkakensis</name>
    <dbReference type="NCBI Taxonomy" id="1323432"/>
    <lineage>
        <taxon>Bacteria</taxon>
        <taxon>Pseudomonadati</taxon>
        <taxon>Bacteroidota</taxon>
        <taxon>Flavobacteriia</taxon>
        <taxon>Flavobacteriales</taxon>
        <taxon>Flavobacteriaceae</taxon>
        <taxon>Jejudonia</taxon>
    </lineage>
</organism>
<protein>
    <submittedName>
        <fullName evidence="4">T9SS type A sorting domain-containing protein</fullName>
    </submittedName>
</protein>
<comment type="caution">
    <text evidence="4">The sequence shown here is derived from an EMBL/GenBank/DDBJ whole genome shotgun (WGS) entry which is preliminary data.</text>
</comment>
<keyword evidence="1 2" id="KW-0732">Signal</keyword>
<proteinExistence type="predicted"/>
<gene>
    <name evidence="4" type="ORF">ACFQO1_01540</name>
</gene>
<evidence type="ECO:0000313" key="5">
    <source>
        <dbReference type="Proteomes" id="UP001596415"/>
    </source>
</evidence>
<evidence type="ECO:0000313" key="4">
    <source>
        <dbReference type="EMBL" id="MFC7356355.1"/>
    </source>
</evidence>
<accession>A0ABW2MS25</accession>
<sequence>MKKITTIIATALCVVFSVNTQAQRAENVGDNSDAVAPSFNGVLTGQQLRPDPLLWENGPLFNQAGPPNRSILQNDTFGSNTLGGGVSGDFRIADNFTLDEASSITQIDVYGYQTGAPTTPASIIGVTIQIWDGDPSDASNNVIYGDATTNVMDSAIFSDTFRESEANPGDNRAIQRVTATFTDLTLDAGTYWLDWNFIGDSGFSGPWQPPVAEALGTEPGGGNALQGNAGVYTGFIDDGGDGSVMYHLDAPFELYGLPTAGVDDFSADNISFFPNPVKDLLTIDNRSTTQLETISIYNVQGRLVQTTDISEVSEINVSALTAGVYMVQITSERGTITKKLVKN</sequence>
<dbReference type="Pfam" id="PF18962">
    <property type="entry name" value="Por_Secre_tail"/>
    <property type="match status" value="1"/>
</dbReference>
<dbReference type="Proteomes" id="UP001596415">
    <property type="component" value="Unassembled WGS sequence"/>
</dbReference>
<dbReference type="InterPro" id="IPR026444">
    <property type="entry name" value="Secre_tail"/>
</dbReference>
<feature type="chain" id="PRO_5046125408" evidence="2">
    <location>
        <begin position="25"/>
        <end position="343"/>
    </location>
</feature>
<dbReference type="NCBIfam" id="TIGR04183">
    <property type="entry name" value="Por_Secre_tail"/>
    <property type="match status" value="1"/>
</dbReference>
<dbReference type="RefSeq" id="WP_380216014.1">
    <property type="nucleotide sequence ID" value="NZ_JBHTBN010000001.1"/>
</dbReference>
<dbReference type="EMBL" id="JBHTBN010000001">
    <property type="protein sequence ID" value="MFC7356355.1"/>
    <property type="molecule type" value="Genomic_DNA"/>
</dbReference>
<reference evidence="5" key="1">
    <citation type="journal article" date="2019" name="Int. J. Syst. Evol. Microbiol.">
        <title>The Global Catalogue of Microorganisms (GCM) 10K type strain sequencing project: providing services to taxonomists for standard genome sequencing and annotation.</title>
        <authorList>
            <consortium name="The Broad Institute Genomics Platform"/>
            <consortium name="The Broad Institute Genome Sequencing Center for Infectious Disease"/>
            <person name="Wu L."/>
            <person name="Ma J."/>
        </authorList>
    </citation>
    <scope>NUCLEOTIDE SEQUENCE [LARGE SCALE GENOMIC DNA]</scope>
    <source>
        <strain evidence="5">CGMCC 1.16306</strain>
    </source>
</reference>
<evidence type="ECO:0000256" key="1">
    <source>
        <dbReference type="ARBA" id="ARBA00022729"/>
    </source>
</evidence>
<evidence type="ECO:0000259" key="3">
    <source>
        <dbReference type="Pfam" id="PF18962"/>
    </source>
</evidence>
<evidence type="ECO:0000256" key="2">
    <source>
        <dbReference type="SAM" id="SignalP"/>
    </source>
</evidence>
<keyword evidence="5" id="KW-1185">Reference proteome</keyword>
<name>A0ABW2MS25_9FLAO</name>